<dbReference type="AlphaFoldDB" id="A0A388L1I2"/>
<gene>
    <name evidence="3" type="ORF">CBR_g21899</name>
</gene>
<keyword evidence="1" id="KW-0175">Coiled coil</keyword>
<dbReference type="Proteomes" id="UP000265515">
    <property type="component" value="Unassembled WGS sequence"/>
</dbReference>
<feature type="coiled-coil region" evidence="1">
    <location>
        <begin position="59"/>
        <end position="86"/>
    </location>
</feature>
<evidence type="ECO:0000313" key="3">
    <source>
        <dbReference type="EMBL" id="GBG76151.1"/>
    </source>
</evidence>
<feature type="region of interest" description="Disordered" evidence="2">
    <location>
        <begin position="252"/>
        <end position="273"/>
    </location>
</feature>
<organism evidence="3 4">
    <name type="scientific">Chara braunii</name>
    <name type="common">Braun's stonewort</name>
    <dbReference type="NCBI Taxonomy" id="69332"/>
    <lineage>
        <taxon>Eukaryota</taxon>
        <taxon>Viridiplantae</taxon>
        <taxon>Streptophyta</taxon>
        <taxon>Charophyceae</taxon>
        <taxon>Charales</taxon>
        <taxon>Characeae</taxon>
        <taxon>Chara</taxon>
    </lineage>
</organism>
<keyword evidence="4" id="KW-1185">Reference proteome</keyword>
<proteinExistence type="predicted"/>
<protein>
    <submittedName>
        <fullName evidence="3">Uncharacterized protein</fullName>
    </submittedName>
</protein>
<accession>A0A388L1I2</accession>
<evidence type="ECO:0000256" key="2">
    <source>
        <dbReference type="SAM" id="MobiDB-lite"/>
    </source>
</evidence>
<feature type="coiled-coil region" evidence="1">
    <location>
        <begin position="133"/>
        <end position="167"/>
    </location>
</feature>
<sequence length="273" mass="31127">MKQEQEKDKIKKEEEEKLLRWKKESEQLEDDMDGVARFEKRFKALGLSRNRRTDEAVFGGEASDELTKLRKENDELQRRSSELLGQSSGDKVHVLQKEVVELRKQATAKQSSDDAFFALQQEIGELKQSAYVKTNFEHEIAGLKKEIDCLREQNANVLAEANQWKNEVLRPGNKRGSVVIDTLATYERGTPKPRCSESLKEAGKWKGEYNNLRSLHRLTNIEAEALKKKIAKAEMKRLEAENQVKELEAQMSKLNAGGGRAKEGGGTNLKERL</sequence>
<name>A0A388L1I2_CHABU</name>
<feature type="compositionally biased region" description="Gly residues" evidence="2">
    <location>
        <begin position="256"/>
        <end position="267"/>
    </location>
</feature>
<comment type="caution">
    <text evidence="3">The sequence shown here is derived from an EMBL/GenBank/DDBJ whole genome shotgun (WGS) entry which is preliminary data.</text>
</comment>
<evidence type="ECO:0000313" key="4">
    <source>
        <dbReference type="Proteomes" id="UP000265515"/>
    </source>
</evidence>
<reference evidence="3 4" key="1">
    <citation type="journal article" date="2018" name="Cell">
        <title>The Chara Genome: Secondary Complexity and Implications for Plant Terrestrialization.</title>
        <authorList>
            <person name="Nishiyama T."/>
            <person name="Sakayama H."/>
            <person name="Vries J.D."/>
            <person name="Buschmann H."/>
            <person name="Saint-Marcoux D."/>
            <person name="Ullrich K.K."/>
            <person name="Haas F.B."/>
            <person name="Vanderstraeten L."/>
            <person name="Becker D."/>
            <person name="Lang D."/>
            <person name="Vosolsobe S."/>
            <person name="Rombauts S."/>
            <person name="Wilhelmsson P.K.I."/>
            <person name="Janitza P."/>
            <person name="Kern R."/>
            <person name="Heyl A."/>
            <person name="Rumpler F."/>
            <person name="Villalobos L.I.A.C."/>
            <person name="Clay J.M."/>
            <person name="Skokan R."/>
            <person name="Toyoda A."/>
            <person name="Suzuki Y."/>
            <person name="Kagoshima H."/>
            <person name="Schijlen E."/>
            <person name="Tajeshwar N."/>
            <person name="Catarino B."/>
            <person name="Hetherington A.J."/>
            <person name="Saltykova A."/>
            <person name="Bonnot C."/>
            <person name="Breuninger H."/>
            <person name="Symeonidi A."/>
            <person name="Radhakrishnan G.V."/>
            <person name="Van Nieuwerburgh F."/>
            <person name="Deforce D."/>
            <person name="Chang C."/>
            <person name="Karol K.G."/>
            <person name="Hedrich R."/>
            <person name="Ulvskov P."/>
            <person name="Glockner G."/>
            <person name="Delwiche C.F."/>
            <person name="Petrasek J."/>
            <person name="Van de Peer Y."/>
            <person name="Friml J."/>
            <person name="Beilby M."/>
            <person name="Dolan L."/>
            <person name="Kohara Y."/>
            <person name="Sugano S."/>
            <person name="Fujiyama A."/>
            <person name="Delaux P.-M."/>
            <person name="Quint M."/>
            <person name="TheiBen G."/>
            <person name="Hagemann M."/>
            <person name="Harholt J."/>
            <person name="Dunand C."/>
            <person name="Zachgo S."/>
            <person name="Langdale J."/>
            <person name="Maumus F."/>
            <person name="Straeten D.V.D."/>
            <person name="Gould S.B."/>
            <person name="Rensing S.A."/>
        </authorList>
    </citation>
    <scope>NUCLEOTIDE SEQUENCE [LARGE SCALE GENOMIC DNA]</scope>
    <source>
        <strain evidence="3 4">S276</strain>
    </source>
</reference>
<evidence type="ECO:0000256" key="1">
    <source>
        <dbReference type="SAM" id="Coils"/>
    </source>
</evidence>
<dbReference type="Gramene" id="GBG76151">
    <property type="protein sequence ID" value="GBG76151"/>
    <property type="gene ID" value="CBR_g21899"/>
</dbReference>
<dbReference type="EMBL" id="BFEA01000238">
    <property type="protein sequence ID" value="GBG76151.1"/>
    <property type="molecule type" value="Genomic_DNA"/>
</dbReference>